<sequence>MGGGSGIAGVVVASLFDSCMTYQGVCFDIVGTQIAPFTSGKLRYDNTRETTAIAARTAIVAE</sequence>
<comment type="caution">
    <text evidence="1">The sequence shown here is derived from an EMBL/GenBank/DDBJ whole genome shotgun (WGS) entry which is preliminary data.</text>
</comment>
<dbReference type="PATRIC" id="fig|1056511.3.peg.1389"/>
<dbReference type="AlphaFoldDB" id="L8JDD8"/>
<evidence type="ECO:0000313" key="2">
    <source>
        <dbReference type="Proteomes" id="UP000011134"/>
    </source>
</evidence>
<dbReference type="Proteomes" id="UP000011134">
    <property type="component" value="Unassembled WGS sequence"/>
</dbReference>
<dbReference type="EMBL" id="AMZO01000006">
    <property type="protein sequence ID" value="ELR66861.1"/>
    <property type="molecule type" value="Genomic_DNA"/>
</dbReference>
<evidence type="ECO:0000313" key="1">
    <source>
        <dbReference type="EMBL" id="ELR66861.1"/>
    </source>
</evidence>
<keyword evidence="2" id="KW-1185">Reference proteome</keyword>
<protein>
    <submittedName>
        <fullName evidence="1">Uncharacterized protein</fullName>
    </submittedName>
</protein>
<accession>L8JDD8</accession>
<reference evidence="1 2" key="1">
    <citation type="submission" date="2012-12" db="EMBL/GenBank/DDBJ databases">
        <title>Genome Assembly of Photobacterium sp. AK15.</title>
        <authorList>
            <person name="Khatri I."/>
            <person name="Vaidya B."/>
            <person name="Srinivas T.N.R."/>
            <person name="Subramanian S."/>
            <person name="Pinnaka A."/>
        </authorList>
    </citation>
    <scope>NUCLEOTIDE SEQUENCE [LARGE SCALE GENOMIC DNA]</scope>
    <source>
        <strain evidence="1 2">AK15</strain>
    </source>
</reference>
<proteinExistence type="predicted"/>
<organism evidence="1 2">
    <name type="scientific">Photobacterium marinum</name>
    <dbReference type="NCBI Taxonomy" id="1056511"/>
    <lineage>
        <taxon>Bacteria</taxon>
        <taxon>Pseudomonadati</taxon>
        <taxon>Pseudomonadota</taxon>
        <taxon>Gammaproteobacteria</taxon>
        <taxon>Vibrionales</taxon>
        <taxon>Vibrionaceae</taxon>
        <taxon>Photobacterium</taxon>
    </lineage>
</organism>
<gene>
    <name evidence="1" type="ORF">C942_04560</name>
</gene>
<name>L8JDD8_9GAMM</name>